<organism evidence="1 2">
    <name type="scientific">Paramecium sonneborni</name>
    <dbReference type="NCBI Taxonomy" id="65129"/>
    <lineage>
        <taxon>Eukaryota</taxon>
        <taxon>Sar</taxon>
        <taxon>Alveolata</taxon>
        <taxon>Ciliophora</taxon>
        <taxon>Intramacronucleata</taxon>
        <taxon>Oligohymenophorea</taxon>
        <taxon>Peniculida</taxon>
        <taxon>Parameciidae</taxon>
        <taxon>Paramecium</taxon>
    </lineage>
</organism>
<accession>A0A8S1M7N2</accession>
<sequence>MMNSRYQISIQPKNDLIEVEIEQNTLVRELYELIQMTYQFEDPIEKWTCFSSIRKLFLKTTDQVGFCQNDTLTINTKFIPSQDYMQIFINLYINITDGQMKKAFQIQVDQNNSLEELAQSILAYCQLSNYQNIATVDLLIQNQPYNDSVKRGKSLFLLQIKNNCTIEAKIRWFGGFQK</sequence>
<comment type="caution">
    <text evidence="1">The sequence shown here is derived from an EMBL/GenBank/DDBJ whole genome shotgun (WGS) entry which is preliminary data.</text>
</comment>
<keyword evidence="2" id="KW-1185">Reference proteome</keyword>
<protein>
    <submittedName>
        <fullName evidence="1">Uncharacterized protein</fullName>
    </submittedName>
</protein>
<evidence type="ECO:0000313" key="1">
    <source>
        <dbReference type="EMBL" id="CAD8073903.1"/>
    </source>
</evidence>
<dbReference type="Proteomes" id="UP000692954">
    <property type="component" value="Unassembled WGS sequence"/>
</dbReference>
<gene>
    <name evidence="1" type="ORF">PSON_ATCC_30995.1.T0310195</name>
</gene>
<proteinExistence type="predicted"/>
<dbReference type="EMBL" id="CAJJDN010000031">
    <property type="protein sequence ID" value="CAD8073903.1"/>
    <property type="molecule type" value="Genomic_DNA"/>
</dbReference>
<dbReference type="AlphaFoldDB" id="A0A8S1M7N2"/>
<dbReference type="OrthoDB" id="309985at2759"/>
<reference evidence="1" key="1">
    <citation type="submission" date="2021-01" db="EMBL/GenBank/DDBJ databases">
        <authorList>
            <consortium name="Genoscope - CEA"/>
            <person name="William W."/>
        </authorList>
    </citation>
    <scope>NUCLEOTIDE SEQUENCE</scope>
</reference>
<name>A0A8S1M7N2_9CILI</name>
<evidence type="ECO:0000313" key="2">
    <source>
        <dbReference type="Proteomes" id="UP000692954"/>
    </source>
</evidence>